<accession>A0A0L8HNI9</accession>
<protein>
    <submittedName>
        <fullName evidence="1">Uncharacterized protein</fullName>
    </submittedName>
</protein>
<dbReference type="AlphaFoldDB" id="A0A0L8HNI9"/>
<sequence length="53" mass="6120">MVIRCIIQDTQVKETTHGWVNGTKLHCTNSYLCTQTIKLYNTVIILSGEFTRF</sequence>
<name>A0A0L8HNI9_OCTBM</name>
<evidence type="ECO:0000313" key="1">
    <source>
        <dbReference type="EMBL" id="KOF90310.1"/>
    </source>
</evidence>
<organism evidence="1">
    <name type="scientific">Octopus bimaculoides</name>
    <name type="common">California two-spotted octopus</name>
    <dbReference type="NCBI Taxonomy" id="37653"/>
    <lineage>
        <taxon>Eukaryota</taxon>
        <taxon>Metazoa</taxon>
        <taxon>Spiralia</taxon>
        <taxon>Lophotrochozoa</taxon>
        <taxon>Mollusca</taxon>
        <taxon>Cephalopoda</taxon>
        <taxon>Coleoidea</taxon>
        <taxon>Octopodiformes</taxon>
        <taxon>Octopoda</taxon>
        <taxon>Incirrata</taxon>
        <taxon>Octopodidae</taxon>
        <taxon>Octopus</taxon>
    </lineage>
</organism>
<proteinExistence type="predicted"/>
<reference evidence="1" key="1">
    <citation type="submission" date="2015-07" db="EMBL/GenBank/DDBJ databases">
        <title>MeaNS - Measles Nucleotide Surveillance Program.</title>
        <authorList>
            <person name="Tran T."/>
            <person name="Druce J."/>
        </authorList>
    </citation>
    <scope>NUCLEOTIDE SEQUENCE</scope>
    <source>
        <strain evidence="1">UCB-OBI-ISO-001</strain>
        <tissue evidence="1">Gonad</tissue>
    </source>
</reference>
<dbReference type="EMBL" id="KQ417791">
    <property type="protein sequence ID" value="KOF90310.1"/>
    <property type="molecule type" value="Genomic_DNA"/>
</dbReference>
<gene>
    <name evidence="1" type="ORF">OCBIM_22011380mg</name>
</gene>